<proteinExistence type="predicted"/>
<evidence type="ECO:0000256" key="1">
    <source>
        <dbReference type="SAM" id="MobiDB-lite"/>
    </source>
</evidence>
<protein>
    <submittedName>
        <fullName evidence="4">Conjugative transposon protein TraM</fullName>
    </submittedName>
</protein>
<keyword evidence="5" id="KW-1185">Reference proteome</keyword>
<dbReference type="EMBL" id="JBHSBY010000139">
    <property type="protein sequence ID" value="MFC4198473.1"/>
    <property type="molecule type" value="Genomic_DNA"/>
</dbReference>
<feature type="region of interest" description="Disordered" evidence="1">
    <location>
        <begin position="188"/>
        <end position="209"/>
    </location>
</feature>
<keyword evidence="2" id="KW-0812">Transmembrane</keyword>
<name>A0ABV8NR73_9SPHI</name>
<sequence length="399" mass="43479">MKKIDLKNPRYVIPLICLPFLLLLFYVYRLSISKVDKSASEQDGLKTEISAASAQVTGKGIEDKLEAFKQRYKKSDGYSAVGALDISGNPAEGSSSVYNAKEKQLLDSISLSLKNAARKSSAKGSISTGNFPGQSYRRESTENRSEDRQLSELLSKYAEHNKNTPSKQADPMAIFRAQMAIVDSMNKASLSPRRPANKAFSGQSDAPQRPLAAEPLQVTGLGGVTLDSSTITAKGGQKEFIQGIIDQTLVGYSGSRVTIRLLSDVRVGMTLLKKGTLLYALINGFSPQRVLLSISSIAFNGEILPVNLEVYDLDGIKGIYIPASLYREFSRELASNGITGLSAESSGRQNEQIMSLLGRMFQSTQGAVNKLIRSNKAKINYPSRIYLLDKSLNKTRASL</sequence>
<dbReference type="RefSeq" id="WP_378962467.1">
    <property type="nucleotide sequence ID" value="NZ_JBHRXC010000016.1"/>
</dbReference>
<keyword evidence="2" id="KW-1133">Transmembrane helix</keyword>
<dbReference type="Proteomes" id="UP001595792">
    <property type="component" value="Unassembled WGS sequence"/>
</dbReference>
<feature type="region of interest" description="Disordered" evidence="1">
    <location>
        <begin position="122"/>
        <end position="149"/>
    </location>
</feature>
<dbReference type="InterPro" id="IPR055407">
    <property type="entry name" value="TraM_C"/>
</dbReference>
<evidence type="ECO:0000313" key="5">
    <source>
        <dbReference type="Proteomes" id="UP001595792"/>
    </source>
</evidence>
<feature type="domain" description="Conjugative transposon TraM C-terminal" evidence="3">
    <location>
        <begin position="241"/>
        <end position="387"/>
    </location>
</feature>
<dbReference type="Pfam" id="PF12508">
    <property type="entry name" value="Transposon_TraM"/>
    <property type="match status" value="1"/>
</dbReference>
<feature type="compositionally biased region" description="Basic and acidic residues" evidence="1">
    <location>
        <begin position="136"/>
        <end position="149"/>
    </location>
</feature>
<comment type="caution">
    <text evidence="4">The sequence shown here is derived from an EMBL/GenBank/DDBJ whole genome shotgun (WGS) entry which is preliminary data.</text>
</comment>
<evidence type="ECO:0000259" key="3">
    <source>
        <dbReference type="Pfam" id="PF12508"/>
    </source>
</evidence>
<evidence type="ECO:0000313" key="4">
    <source>
        <dbReference type="EMBL" id="MFC4198473.1"/>
    </source>
</evidence>
<organism evidence="4 5">
    <name type="scientific">Pedobacter jamesrossensis</name>
    <dbReference type="NCBI Taxonomy" id="1908238"/>
    <lineage>
        <taxon>Bacteria</taxon>
        <taxon>Pseudomonadati</taxon>
        <taxon>Bacteroidota</taxon>
        <taxon>Sphingobacteriia</taxon>
        <taxon>Sphingobacteriales</taxon>
        <taxon>Sphingobacteriaceae</taxon>
        <taxon>Pedobacter</taxon>
    </lineage>
</organism>
<feature type="transmembrane region" description="Helical" evidence="2">
    <location>
        <begin position="12"/>
        <end position="28"/>
    </location>
</feature>
<gene>
    <name evidence="4" type="primary">traM</name>
    <name evidence="4" type="ORF">ACFOUY_17335</name>
</gene>
<keyword evidence="2" id="KW-0472">Membrane</keyword>
<reference evidence="5" key="1">
    <citation type="journal article" date="2019" name="Int. J. Syst. Evol. Microbiol.">
        <title>The Global Catalogue of Microorganisms (GCM) 10K type strain sequencing project: providing services to taxonomists for standard genome sequencing and annotation.</title>
        <authorList>
            <consortium name="The Broad Institute Genomics Platform"/>
            <consortium name="The Broad Institute Genome Sequencing Center for Infectious Disease"/>
            <person name="Wu L."/>
            <person name="Ma J."/>
        </authorList>
    </citation>
    <scope>NUCLEOTIDE SEQUENCE [LARGE SCALE GENOMIC DNA]</scope>
    <source>
        <strain evidence="5">CCM 8689</strain>
    </source>
</reference>
<accession>A0ABV8NR73</accession>
<feature type="compositionally biased region" description="Polar residues" evidence="1">
    <location>
        <begin position="122"/>
        <end position="133"/>
    </location>
</feature>
<evidence type="ECO:0000256" key="2">
    <source>
        <dbReference type="SAM" id="Phobius"/>
    </source>
</evidence>